<proteinExistence type="predicted"/>
<comment type="caution">
    <text evidence="3">The sequence shown here is derived from an EMBL/GenBank/DDBJ whole genome shotgun (WGS) entry which is preliminary data.</text>
</comment>
<name>A0A366FDZ7_9HYPH</name>
<accession>A0A366FDZ7</accession>
<dbReference type="Pfam" id="PF08768">
    <property type="entry name" value="THAP4_heme-bd"/>
    <property type="match status" value="1"/>
</dbReference>
<evidence type="ECO:0000259" key="2">
    <source>
        <dbReference type="Pfam" id="PF08768"/>
    </source>
</evidence>
<keyword evidence="4" id="KW-1185">Reference proteome</keyword>
<gene>
    <name evidence="3" type="ORF">DFR50_11383</name>
</gene>
<evidence type="ECO:0000256" key="1">
    <source>
        <dbReference type="SAM" id="MobiDB-lite"/>
    </source>
</evidence>
<dbReference type="AlphaFoldDB" id="A0A366FDZ7"/>
<dbReference type="InterPro" id="IPR012674">
    <property type="entry name" value="Calycin"/>
</dbReference>
<evidence type="ECO:0000313" key="3">
    <source>
        <dbReference type="EMBL" id="RBP12894.1"/>
    </source>
</evidence>
<dbReference type="Gene3D" id="2.40.128.20">
    <property type="match status" value="1"/>
</dbReference>
<dbReference type="SUPFAM" id="SSF50814">
    <property type="entry name" value="Lipocalins"/>
    <property type="match status" value="1"/>
</dbReference>
<dbReference type="Proteomes" id="UP000253529">
    <property type="component" value="Unassembled WGS sequence"/>
</dbReference>
<organism evidence="3 4">
    <name type="scientific">Roseiarcus fermentans</name>
    <dbReference type="NCBI Taxonomy" id="1473586"/>
    <lineage>
        <taxon>Bacteria</taxon>
        <taxon>Pseudomonadati</taxon>
        <taxon>Pseudomonadota</taxon>
        <taxon>Alphaproteobacteria</taxon>
        <taxon>Hyphomicrobiales</taxon>
        <taxon>Roseiarcaceae</taxon>
        <taxon>Roseiarcus</taxon>
    </lineage>
</organism>
<dbReference type="InterPro" id="IPR014878">
    <property type="entry name" value="THAP4-like_heme-bd"/>
</dbReference>
<feature type="domain" description="THAP4-like heme-binding" evidence="2">
    <location>
        <begin position="86"/>
        <end position="262"/>
    </location>
</feature>
<protein>
    <recommendedName>
        <fullName evidence="2">THAP4-like heme-binding domain-containing protein</fullName>
    </recommendedName>
</protein>
<evidence type="ECO:0000313" key="4">
    <source>
        <dbReference type="Proteomes" id="UP000253529"/>
    </source>
</evidence>
<sequence>MSQDSFRGNRFLRLDATVGARSGQSLRRPAGDNRDALCSLCPPDAGAGRSPSRKGGATGKVGASMRKYPDDIFTEPDNVDPDTLANLGPLRPLAGVWTSNAGVDIHLAGHGANTQAFVERLELQPIDPQTNGPQLLYGLRYHQRMVKPGEVETYHDQIGYWLWEPATGAIVQTLAIPRAQVALAIGEAKPDDTEFELVAKRGETVNGIASGPFLEHAFKTIHYRIKVTVHADGRWSYDETTLLQVKGRAEPFEHTDTATLVKIAEPTPNPAARKAASA</sequence>
<feature type="region of interest" description="Disordered" evidence="1">
    <location>
        <begin position="42"/>
        <end position="64"/>
    </location>
</feature>
<reference evidence="3 4" key="1">
    <citation type="submission" date="2018-06" db="EMBL/GenBank/DDBJ databases">
        <title>Genomic Encyclopedia of Type Strains, Phase IV (KMG-IV): sequencing the most valuable type-strain genomes for metagenomic binning, comparative biology and taxonomic classification.</title>
        <authorList>
            <person name="Goeker M."/>
        </authorList>
    </citation>
    <scope>NUCLEOTIDE SEQUENCE [LARGE SCALE GENOMIC DNA]</scope>
    <source>
        <strain evidence="3 4">DSM 24875</strain>
    </source>
</reference>
<dbReference type="EMBL" id="QNRK01000013">
    <property type="protein sequence ID" value="RBP12894.1"/>
    <property type="molecule type" value="Genomic_DNA"/>
</dbReference>